<gene>
    <name evidence="3" type="ORF">GGQ57_000044</name>
</gene>
<evidence type="ECO:0000256" key="2">
    <source>
        <dbReference type="SAM" id="MobiDB-lite"/>
    </source>
</evidence>
<protein>
    <submittedName>
        <fullName evidence="3">Uncharacterized protein</fullName>
    </submittedName>
</protein>
<comment type="caution">
    <text evidence="3">The sequence shown here is derived from an EMBL/GenBank/DDBJ whole genome shotgun (WGS) entry which is preliminary data.</text>
</comment>
<sequence>MVIKWTPLARKSLKDTVRLCTNNIMTRDNLKLYQYTYAEKMVKYGLERSIKGSGTRHIFTPPFYRDLYAKNEDLKEDIKILQEQKEEVYDSVRDLHDCKNEAQEKFLDMYNYIRQKEKEITEIKARLEQLLQEYESYKALEELNIINKYFPIMKEQMRIVGLCEQIRLTFDSIRSLLFGKTLSGESVKFYSPDTSCISKPKTFNSKSRKNPITSASSAFPSMGRISSTDSNRNTKK</sequence>
<accession>A0ABR6KFF9</accession>
<keyword evidence="4" id="KW-1185">Reference proteome</keyword>
<dbReference type="Proteomes" id="UP000533637">
    <property type="component" value="Unassembled WGS sequence"/>
</dbReference>
<feature type="coiled-coil region" evidence="1">
    <location>
        <begin position="64"/>
        <end position="140"/>
    </location>
</feature>
<dbReference type="EMBL" id="JACHOC010000001">
    <property type="protein sequence ID" value="MBB4620170.1"/>
    <property type="molecule type" value="Genomic_DNA"/>
</dbReference>
<organism evidence="3 4">
    <name type="scientific">Parabacteroides faecis</name>
    <dbReference type="NCBI Taxonomy" id="1217282"/>
    <lineage>
        <taxon>Bacteria</taxon>
        <taxon>Pseudomonadati</taxon>
        <taxon>Bacteroidota</taxon>
        <taxon>Bacteroidia</taxon>
        <taxon>Bacteroidales</taxon>
        <taxon>Tannerellaceae</taxon>
        <taxon>Parabacteroides</taxon>
    </lineage>
</organism>
<feature type="region of interest" description="Disordered" evidence="2">
    <location>
        <begin position="198"/>
        <end position="236"/>
    </location>
</feature>
<dbReference type="SUPFAM" id="SSF58100">
    <property type="entry name" value="Bacterial hemolysins"/>
    <property type="match status" value="1"/>
</dbReference>
<evidence type="ECO:0000256" key="1">
    <source>
        <dbReference type="SAM" id="Coils"/>
    </source>
</evidence>
<proteinExistence type="predicted"/>
<keyword evidence="1" id="KW-0175">Coiled coil</keyword>
<name>A0ABR6KFF9_9BACT</name>
<reference evidence="3 4" key="1">
    <citation type="submission" date="2020-08" db="EMBL/GenBank/DDBJ databases">
        <title>Genomic Encyclopedia of Type Strains, Phase IV (KMG-IV): sequencing the most valuable type-strain genomes for metagenomic binning, comparative biology and taxonomic classification.</title>
        <authorList>
            <person name="Goeker M."/>
        </authorList>
    </citation>
    <scope>NUCLEOTIDE SEQUENCE [LARGE SCALE GENOMIC DNA]</scope>
    <source>
        <strain evidence="3 4">DSM 102983</strain>
    </source>
</reference>
<dbReference type="RefSeq" id="WP_183668181.1">
    <property type="nucleotide sequence ID" value="NZ_BMPB01000006.1"/>
</dbReference>
<evidence type="ECO:0000313" key="4">
    <source>
        <dbReference type="Proteomes" id="UP000533637"/>
    </source>
</evidence>
<evidence type="ECO:0000313" key="3">
    <source>
        <dbReference type="EMBL" id="MBB4620170.1"/>
    </source>
</evidence>